<dbReference type="RefSeq" id="WP_218250714.1">
    <property type="nucleotide sequence ID" value="NZ_JABXWD010000006.1"/>
</dbReference>
<gene>
    <name evidence="2" type="ORF">HWQ67_00700</name>
</gene>
<comment type="caution">
    <text evidence="2">The sequence shown here is derived from an EMBL/GenBank/DDBJ whole genome shotgun (WGS) entry which is preliminary data.</text>
</comment>
<proteinExistence type="predicted"/>
<keyword evidence="2" id="KW-0418">Kinase</keyword>
<name>A0ABS6RU02_9BACT</name>
<keyword evidence="2" id="KW-0723">Serine/threonine-protein kinase</keyword>
<feature type="domain" description="Protein kinase" evidence="1">
    <location>
        <begin position="9"/>
        <end position="274"/>
    </location>
</feature>
<dbReference type="PROSITE" id="PS00108">
    <property type="entry name" value="PROTEIN_KINASE_ST"/>
    <property type="match status" value="1"/>
</dbReference>
<dbReference type="CDD" id="cd14014">
    <property type="entry name" value="STKc_PknB_like"/>
    <property type="match status" value="1"/>
</dbReference>
<dbReference type="InterPro" id="IPR011009">
    <property type="entry name" value="Kinase-like_dom_sf"/>
</dbReference>
<evidence type="ECO:0000313" key="2">
    <source>
        <dbReference type="EMBL" id="MBV6340093.1"/>
    </source>
</evidence>
<dbReference type="GO" id="GO:0004674">
    <property type="term" value="F:protein serine/threonine kinase activity"/>
    <property type="evidence" value="ECO:0007669"/>
    <property type="project" value="UniProtKB-KW"/>
</dbReference>
<protein>
    <submittedName>
        <fullName evidence="2">Serine/threonine protein kinase</fullName>
    </submittedName>
</protein>
<evidence type="ECO:0000259" key="1">
    <source>
        <dbReference type="PROSITE" id="PS50011"/>
    </source>
</evidence>
<accession>A0ABS6RU02</accession>
<dbReference type="SUPFAM" id="SSF56112">
    <property type="entry name" value="Protein kinase-like (PK-like)"/>
    <property type="match status" value="1"/>
</dbReference>
<dbReference type="PROSITE" id="PS50011">
    <property type="entry name" value="PROTEIN_KINASE_DOM"/>
    <property type="match status" value="1"/>
</dbReference>
<keyword evidence="3" id="KW-1185">Reference proteome</keyword>
<dbReference type="Proteomes" id="UP001196980">
    <property type="component" value="Unassembled WGS sequence"/>
</dbReference>
<dbReference type="Gene3D" id="1.10.510.10">
    <property type="entry name" value="Transferase(Phosphotransferase) domain 1"/>
    <property type="match status" value="1"/>
</dbReference>
<keyword evidence="2" id="KW-0808">Transferase</keyword>
<dbReference type="PANTHER" id="PTHR44167">
    <property type="entry name" value="OVARIAN-SPECIFIC SERINE/THREONINE-PROTEIN KINASE LOK-RELATED"/>
    <property type="match status" value="1"/>
</dbReference>
<sequence length="615" mass="70988">MNPKKYGAWTTEERIGKGGQAEVYKAHRDEGAEFCALKLIHFNRGQVKRRARFVQEMKKHIELTKKGADNIIPVIDHNLEEVEKTSKYGYIVMPMAETTLEKEIDVIKDYKIELCLDIFRGIVNGITGAHEAGIIHRDIKPANILFLGKPIKVPLVSDFGICFVKNTPTKNRITEIGETTGAKKFMAPEQERGGIVDVKESADVYALGKLLYCMLTGRYLYREELGTAFAPEQLQKEPKFKIILENILEKSIIKEPQKRIQTGRELLDIVDKVISRFGGSQGGSMLSSSQRGSSNALDKVRPDKILKTYSSYTDTGASYMQKIYDMKSAFDRIMATFTQSWEMTLSLYGGKPHLTEQAARELIDTQQESVGLTIAMARINAKEVFAHFKGLLEFITQAGEDRSGYREVLSVPYVVAGFLYMTANIAAFRFKSWDIFYLLINTKFQWHYQSMRSFYDLGFAYTKFRHPTFFHSHALEGKAPKSHDLYRQVLSLPVIRNDILRLDNEALQDIYSQVQMIMSLRCAQEFERHDSVRTWADFGRFEEHRVVKFLDDVYNNRQSYEWLFNIFNESAEKWFHKLNERLKVVKQNWFDGSYYFWSSIKSYTPPEHEAKGGLR</sequence>
<organism evidence="2 3">
    <name type="scientific">Candidatus Magnetobacterium casense</name>
    <dbReference type="NCBI Taxonomy" id="1455061"/>
    <lineage>
        <taxon>Bacteria</taxon>
        <taxon>Pseudomonadati</taxon>
        <taxon>Nitrospirota</taxon>
        <taxon>Thermodesulfovibrionia</taxon>
        <taxon>Thermodesulfovibrionales</taxon>
        <taxon>Candidatus Magnetobacteriaceae</taxon>
        <taxon>Candidatus Magnetobacterium</taxon>
    </lineage>
</organism>
<dbReference type="SMART" id="SM00220">
    <property type="entry name" value="S_TKc"/>
    <property type="match status" value="1"/>
</dbReference>
<dbReference type="Pfam" id="PF00069">
    <property type="entry name" value="Pkinase"/>
    <property type="match status" value="1"/>
</dbReference>
<dbReference type="PANTHER" id="PTHR44167:SF24">
    <property type="entry name" value="SERINE_THREONINE-PROTEIN KINASE CHK2"/>
    <property type="match status" value="1"/>
</dbReference>
<evidence type="ECO:0000313" key="3">
    <source>
        <dbReference type="Proteomes" id="UP001196980"/>
    </source>
</evidence>
<dbReference type="InterPro" id="IPR008271">
    <property type="entry name" value="Ser/Thr_kinase_AS"/>
</dbReference>
<dbReference type="InterPro" id="IPR000719">
    <property type="entry name" value="Prot_kinase_dom"/>
</dbReference>
<dbReference type="EMBL" id="JABXWD010000006">
    <property type="protein sequence ID" value="MBV6340093.1"/>
    <property type="molecule type" value="Genomic_DNA"/>
</dbReference>
<reference evidence="2 3" key="1">
    <citation type="journal article" date="2020" name="J Geophys Res Biogeosci">
        <title>Magnetotaxis as an Adaptation to Enable Bacterial Shuttling of Microbial Sulfur and Sulfur Cycling Across Aquatic Oxic#Anoxic Interfaces.</title>
        <authorList>
            <person name="Li J."/>
            <person name="Liu P."/>
            <person name="Wang J."/>
            <person name="Roberts A.P."/>
            <person name="Pan Y."/>
        </authorList>
    </citation>
    <scope>NUCLEOTIDE SEQUENCE [LARGE SCALE GENOMIC DNA]</scope>
    <source>
        <strain evidence="2 3">MYR-1_YQ</strain>
    </source>
</reference>